<dbReference type="Gene3D" id="1.10.8.10">
    <property type="entry name" value="DNA helicase RuvA subunit, C-terminal domain"/>
    <property type="match status" value="1"/>
</dbReference>
<dbReference type="Pfam" id="PF25033">
    <property type="entry name" value="VPS13_M"/>
    <property type="match status" value="1"/>
</dbReference>
<dbReference type="PANTHER" id="PTHR16166">
    <property type="entry name" value="VACUOLAR PROTEIN SORTING-ASSOCIATED PROTEIN VPS13"/>
    <property type="match status" value="1"/>
</dbReference>
<feature type="domain" description="VPS13-like middle region" evidence="1">
    <location>
        <begin position="95"/>
        <end position="225"/>
    </location>
</feature>
<dbReference type="PANTHER" id="PTHR16166:SF141">
    <property type="entry name" value="INTERMEMBRANE LIPID TRANSFER PROTEIN VPS13D"/>
    <property type="match status" value="1"/>
</dbReference>
<protein>
    <recommendedName>
        <fullName evidence="1">VPS13-like middle region domain-containing protein</fullName>
    </recommendedName>
</protein>
<dbReference type="SUPFAM" id="SSF46934">
    <property type="entry name" value="UBA-like"/>
    <property type="match status" value="1"/>
</dbReference>
<evidence type="ECO:0000259" key="1">
    <source>
        <dbReference type="Pfam" id="PF25033"/>
    </source>
</evidence>
<gene>
    <name evidence="2" type="ORF">SK128_010900</name>
</gene>
<dbReference type="AlphaFoldDB" id="A0AAN9A8Y6"/>
<dbReference type="InterPro" id="IPR056747">
    <property type="entry name" value="VPS13-like_M"/>
</dbReference>
<dbReference type="GO" id="GO:0007005">
    <property type="term" value="P:mitochondrion organization"/>
    <property type="evidence" value="ECO:0007669"/>
    <property type="project" value="TreeGrafter"/>
</dbReference>
<dbReference type="InterPro" id="IPR026847">
    <property type="entry name" value="VPS13"/>
</dbReference>
<dbReference type="Proteomes" id="UP001381693">
    <property type="component" value="Unassembled WGS sequence"/>
</dbReference>
<dbReference type="GO" id="GO:0045053">
    <property type="term" value="P:protein retention in Golgi apparatus"/>
    <property type="evidence" value="ECO:0007669"/>
    <property type="project" value="TreeGrafter"/>
</dbReference>
<name>A0AAN9A8Y6_HALRR</name>
<evidence type="ECO:0000313" key="3">
    <source>
        <dbReference type="Proteomes" id="UP001381693"/>
    </source>
</evidence>
<proteinExistence type="predicted"/>
<dbReference type="GO" id="GO:0006623">
    <property type="term" value="P:protein targeting to vacuole"/>
    <property type="evidence" value="ECO:0007669"/>
    <property type="project" value="TreeGrafter"/>
</dbReference>
<reference evidence="2 3" key="1">
    <citation type="submission" date="2023-11" db="EMBL/GenBank/DDBJ databases">
        <title>Halocaridina rubra genome assembly.</title>
        <authorList>
            <person name="Smith C."/>
        </authorList>
    </citation>
    <scope>NUCLEOTIDE SEQUENCE [LARGE SCALE GENOMIC DNA]</scope>
    <source>
        <strain evidence="2">EP-1</strain>
        <tissue evidence="2">Whole</tissue>
    </source>
</reference>
<accession>A0AAN9A8Y6</accession>
<sequence length="412" mass="45949">MKMFQQIFESLSKQREVAKQASSKESSHPANFQAQVDKLSALGFHPSDCIHALEEFCGRLDEAAIWLTHNAQPIPAPTVRLQDQGGASAINFHSIEIKTGSVNICVIDDCGDCDVPLLEVSLVHLSLKQDYLGKGSAGCSLSVDYYNRALSGWEPFLEPWKCEAEWDKSSSRDLTGERLSISLKTENTVNVNITNTLLDLFHMVKNNWTSDYYNRERLEGENSIVSGEEGYKAMVVSPQGYRQRSPFIPFALKNETGCDLSFATLTASPDSIADMENKDPNKMEEREWVHVPVGSIVPFSFEERGKQRHRDMHEMKVHQLLVRVDGWQPVGPVTVDKVGVFFRLASSEPTTSSSLGYVPPSARVIIAVTLDGSARKLVTIRSALLLSNYLQCPVDIRLENNALRLGGMWLEN</sequence>
<comment type="caution">
    <text evidence="2">The sequence shown here is derived from an EMBL/GenBank/DDBJ whole genome shotgun (WGS) entry which is preliminary data.</text>
</comment>
<evidence type="ECO:0000313" key="2">
    <source>
        <dbReference type="EMBL" id="KAK7078968.1"/>
    </source>
</evidence>
<dbReference type="InterPro" id="IPR009060">
    <property type="entry name" value="UBA-like_sf"/>
</dbReference>
<dbReference type="EMBL" id="JAXCGZ010007614">
    <property type="protein sequence ID" value="KAK7078968.1"/>
    <property type="molecule type" value="Genomic_DNA"/>
</dbReference>
<keyword evidence="3" id="KW-1185">Reference proteome</keyword>
<organism evidence="2 3">
    <name type="scientific">Halocaridina rubra</name>
    <name type="common">Hawaiian red shrimp</name>
    <dbReference type="NCBI Taxonomy" id="373956"/>
    <lineage>
        <taxon>Eukaryota</taxon>
        <taxon>Metazoa</taxon>
        <taxon>Ecdysozoa</taxon>
        <taxon>Arthropoda</taxon>
        <taxon>Crustacea</taxon>
        <taxon>Multicrustacea</taxon>
        <taxon>Malacostraca</taxon>
        <taxon>Eumalacostraca</taxon>
        <taxon>Eucarida</taxon>
        <taxon>Decapoda</taxon>
        <taxon>Pleocyemata</taxon>
        <taxon>Caridea</taxon>
        <taxon>Atyoidea</taxon>
        <taxon>Atyidae</taxon>
        <taxon>Halocaridina</taxon>
    </lineage>
</organism>